<gene>
    <name evidence="1" type="ORF">BN9_096370</name>
</gene>
<dbReference type="Proteomes" id="UP000053237">
    <property type="component" value="Unassembled WGS sequence"/>
</dbReference>
<accession>A0A024GP63</accession>
<organism evidence="1 2">
    <name type="scientific">Albugo candida</name>
    <dbReference type="NCBI Taxonomy" id="65357"/>
    <lineage>
        <taxon>Eukaryota</taxon>
        <taxon>Sar</taxon>
        <taxon>Stramenopiles</taxon>
        <taxon>Oomycota</taxon>
        <taxon>Peronosporomycetes</taxon>
        <taxon>Albuginales</taxon>
        <taxon>Albuginaceae</taxon>
        <taxon>Albugo</taxon>
    </lineage>
</organism>
<dbReference type="AlphaFoldDB" id="A0A024GP63"/>
<evidence type="ECO:0000313" key="1">
    <source>
        <dbReference type="EMBL" id="CCI48507.1"/>
    </source>
</evidence>
<sequence>MIFASTQTRPSMSNLFTFTKSTKQFQECYKILFPIIFQNERKLRIKRISCSPGKCFCINSIGRCPFNLSGQLYVYKLEIRGRDIFVMSSKAGENWRNSTDCWATFAGSEVTSISSGIFSSCWYCLISDPMLAESANLLIKKYHQQVKNILSAREFRENKDQTSSHRSRAAYAPLTGIKHALSAMKVEVALMITAFAQLLNSAHSCLNSICG</sequence>
<dbReference type="InParanoid" id="A0A024GP63"/>
<dbReference type="EMBL" id="CAIX01000229">
    <property type="protein sequence ID" value="CCI48507.1"/>
    <property type="molecule type" value="Genomic_DNA"/>
</dbReference>
<reference evidence="1 2" key="1">
    <citation type="submission" date="2012-05" db="EMBL/GenBank/DDBJ databases">
        <title>Recombination and specialization in a pathogen metapopulation.</title>
        <authorList>
            <person name="Gardiner A."/>
            <person name="Kemen E."/>
            <person name="Schultz-Larsen T."/>
            <person name="MacLean D."/>
            <person name="Van Oosterhout C."/>
            <person name="Jones J.D.G."/>
        </authorList>
    </citation>
    <scope>NUCLEOTIDE SEQUENCE [LARGE SCALE GENOMIC DNA]</scope>
    <source>
        <strain evidence="1 2">Ac Nc2</strain>
    </source>
</reference>
<protein>
    <submittedName>
        <fullName evidence="1">Uncharacterized protein</fullName>
    </submittedName>
</protein>
<evidence type="ECO:0000313" key="2">
    <source>
        <dbReference type="Proteomes" id="UP000053237"/>
    </source>
</evidence>
<comment type="caution">
    <text evidence="1">The sequence shown here is derived from an EMBL/GenBank/DDBJ whole genome shotgun (WGS) entry which is preliminary data.</text>
</comment>
<keyword evidence="2" id="KW-1185">Reference proteome</keyword>
<name>A0A024GP63_9STRA</name>
<proteinExistence type="predicted"/>